<keyword evidence="4" id="KW-1185">Reference proteome</keyword>
<dbReference type="Proteomes" id="UP001652394">
    <property type="component" value="Unassembled WGS sequence"/>
</dbReference>
<sequence length="181" mass="20177">MKATGIVRRIDDLGRVVIPKEIRRTLRIREGDPLEIFTDREGEIILKKYSPIGELGTLARLYSESLAQTMGCTVCITDMDQIVAVSGNGKKELKEAYITKELEHVLQQRVQVTEKAGSTKFAAIAAGTQEYIEEIISPILCEGDVIGSVVFLRKEEKKKFGEVECKVAQSAAEFLGRQMEQ</sequence>
<dbReference type="Gene3D" id="3.30.450.40">
    <property type="match status" value="1"/>
</dbReference>
<dbReference type="Pfam" id="PF04014">
    <property type="entry name" value="MazE_antitoxin"/>
    <property type="match status" value="1"/>
</dbReference>
<dbReference type="PROSITE" id="PS51740">
    <property type="entry name" value="SPOVT_ABRB"/>
    <property type="match status" value="1"/>
</dbReference>
<dbReference type="InterPro" id="IPR037914">
    <property type="entry name" value="SpoVT-AbrB_sf"/>
</dbReference>
<dbReference type="InterPro" id="IPR029016">
    <property type="entry name" value="GAF-like_dom_sf"/>
</dbReference>
<protein>
    <submittedName>
        <fullName evidence="3">Stage V sporulation protein T</fullName>
    </submittedName>
</protein>
<name>A0ABT2TAL7_9FIRM</name>
<gene>
    <name evidence="3" type="primary">spoVT</name>
    <name evidence="3" type="ORF">OCV51_06360</name>
</gene>
<reference evidence="3 4" key="1">
    <citation type="journal article" date="2021" name="ISME Commun">
        <title>Automated analysis of genomic sequences facilitates high-throughput and comprehensive description of bacteria.</title>
        <authorList>
            <person name="Hitch T.C.A."/>
        </authorList>
    </citation>
    <scope>NUCLEOTIDE SEQUENCE [LARGE SCALE GENOMIC DNA]</scope>
    <source>
        <strain evidence="3 4">H2_18</strain>
    </source>
</reference>
<evidence type="ECO:0000313" key="3">
    <source>
        <dbReference type="EMBL" id="MCU6747277.1"/>
    </source>
</evidence>
<dbReference type="PIRSF" id="PIRSF026579">
    <property type="entry name" value="Spore_V_T"/>
    <property type="match status" value="1"/>
</dbReference>
<dbReference type="PANTHER" id="PTHR36432:SF1">
    <property type="entry name" value="STAGE V SPORULATION PROTEIN T"/>
    <property type="match status" value="1"/>
</dbReference>
<dbReference type="PANTHER" id="PTHR36432">
    <property type="match status" value="1"/>
</dbReference>
<dbReference type="EMBL" id="JAOQJX010000007">
    <property type="protein sequence ID" value="MCU6747277.1"/>
    <property type="molecule type" value="Genomic_DNA"/>
</dbReference>
<dbReference type="InterPro" id="IPR007159">
    <property type="entry name" value="SpoVT-AbrB_dom"/>
</dbReference>
<dbReference type="RefSeq" id="WP_059070213.1">
    <property type="nucleotide sequence ID" value="NZ_JAOQJX010000007.1"/>
</dbReference>
<dbReference type="InterPro" id="IPR052731">
    <property type="entry name" value="B_subtilis_Trans_State_Reg"/>
</dbReference>
<dbReference type="InterPro" id="IPR014213">
    <property type="entry name" value="SpoVT"/>
</dbReference>
<evidence type="ECO:0000256" key="1">
    <source>
        <dbReference type="PROSITE-ProRule" id="PRU01076"/>
    </source>
</evidence>
<dbReference type="Gene3D" id="2.10.260.10">
    <property type="match status" value="1"/>
</dbReference>
<feature type="domain" description="SpoVT-AbrB" evidence="2">
    <location>
        <begin position="5"/>
        <end position="51"/>
    </location>
</feature>
<evidence type="ECO:0000259" key="2">
    <source>
        <dbReference type="PROSITE" id="PS51740"/>
    </source>
</evidence>
<keyword evidence="1" id="KW-0238">DNA-binding</keyword>
<dbReference type="NCBIfam" id="TIGR02851">
    <property type="entry name" value="spore_V_T"/>
    <property type="match status" value="1"/>
</dbReference>
<dbReference type="SMART" id="SM00966">
    <property type="entry name" value="SpoVT_AbrB"/>
    <property type="match status" value="1"/>
</dbReference>
<dbReference type="SUPFAM" id="SSF89447">
    <property type="entry name" value="AbrB/MazE/MraZ-like"/>
    <property type="match status" value="1"/>
</dbReference>
<evidence type="ECO:0000313" key="4">
    <source>
        <dbReference type="Proteomes" id="UP001652394"/>
    </source>
</evidence>
<comment type="caution">
    <text evidence="3">The sequence shown here is derived from an EMBL/GenBank/DDBJ whole genome shotgun (WGS) entry which is preliminary data.</text>
</comment>
<organism evidence="3 4">
    <name type="scientific">Faecalicatena acetigenes</name>
    <dbReference type="NCBI Taxonomy" id="2981790"/>
    <lineage>
        <taxon>Bacteria</taxon>
        <taxon>Bacillati</taxon>
        <taxon>Bacillota</taxon>
        <taxon>Clostridia</taxon>
        <taxon>Lachnospirales</taxon>
        <taxon>Lachnospiraceae</taxon>
        <taxon>Faecalicatena</taxon>
    </lineage>
</organism>
<accession>A0ABT2TAL7</accession>
<proteinExistence type="predicted"/>
<dbReference type="Pfam" id="PF15714">
    <property type="entry name" value="SpoVT_C"/>
    <property type="match status" value="1"/>
</dbReference>
<dbReference type="NCBIfam" id="TIGR01439">
    <property type="entry name" value="lp_hng_hel_AbrB"/>
    <property type="match status" value="1"/>
</dbReference>